<comment type="similarity">
    <text evidence="1 12">Belongs to the DapB family.</text>
</comment>
<reference evidence="15" key="1">
    <citation type="submission" date="2020-10" db="EMBL/GenBank/DDBJ databases">
        <authorList>
            <person name="Gilroy R."/>
        </authorList>
    </citation>
    <scope>NUCLEOTIDE SEQUENCE</scope>
    <source>
        <strain evidence="15">14700</strain>
    </source>
</reference>
<dbReference type="Gene3D" id="3.40.50.720">
    <property type="entry name" value="NAD(P)-binding Rossmann-like Domain"/>
    <property type="match status" value="1"/>
</dbReference>
<evidence type="ECO:0000256" key="8">
    <source>
        <dbReference type="ARBA" id="ARBA00037922"/>
    </source>
</evidence>
<keyword evidence="7 12" id="KW-0457">Lysine biosynthesis</keyword>
<keyword evidence="3 12" id="KW-0521">NADP</keyword>
<keyword evidence="4 12" id="KW-0220">Diaminopimelate biosynthesis</keyword>
<dbReference type="NCBIfam" id="TIGR00036">
    <property type="entry name" value="dapB"/>
    <property type="match status" value="1"/>
</dbReference>
<comment type="pathway">
    <text evidence="8 12">Amino-acid biosynthesis; L-lysine biosynthesis via DAP pathway; (S)-tetrahydrodipicolinate from L-aspartate: step 4/4.</text>
</comment>
<accession>A0A9D9IDA0</accession>
<evidence type="ECO:0000256" key="6">
    <source>
        <dbReference type="ARBA" id="ARBA00023027"/>
    </source>
</evidence>
<comment type="subcellular location">
    <subcellularLocation>
        <location evidence="12">Cytoplasm</location>
    </subcellularLocation>
</comment>
<feature type="active site" description="Proton donor/acceptor" evidence="12">
    <location>
        <position position="142"/>
    </location>
</feature>
<feature type="binding site" evidence="12">
    <location>
        <begin position="107"/>
        <end position="110"/>
    </location>
    <ligand>
        <name>NAD(+)</name>
        <dbReference type="ChEBI" id="CHEBI:57540"/>
    </ligand>
</feature>
<reference evidence="15" key="2">
    <citation type="journal article" date="2021" name="PeerJ">
        <title>Extensive microbial diversity within the chicken gut microbiome revealed by metagenomics and culture.</title>
        <authorList>
            <person name="Gilroy R."/>
            <person name="Ravi A."/>
            <person name="Getino M."/>
            <person name="Pursley I."/>
            <person name="Horton D.L."/>
            <person name="Alikhan N.F."/>
            <person name="Baker D."/>
            <person name="Gharbi K."/>
            <person name="Hall N."/>
            <person name="Watson M."/>
            <person name="Adriaenssens E.M."/>
            <person name="Foster-Nyarko E."/>
            <person name="Jarju S."/>
            <person name="Secka A."/>
            <person name="Antonio M."/>
            <person name="Oren A."/>
            <person name="Chaudhuri R.R."/>
            <person name="La Ragione R."/>
            <person name="Hildebrand F."/>
            <person name="Pallen M.J."/>
        </authorList>
    </citation>
    <scope>NUCLEOTIDE SEQUENCE</scope>
    <source>
        <strain evidence="15">14700</strain>
    </source>
</reference>
<dbReference type="HAMAP" id="MF_00102">
    <property type="entry name" value="DapB"/>
    <property type="match status" value="1"/>
</dbReference>
<comment type="caution">
    <text evidence="12">Was originally thought to be a dihydrodipicolinate reductase (DHDPR), catalyzing the conversion of dihydrodipicolinate to tetrahydrodipicolinate. However, it was shown in E.coli that the substrate of the enzymatic reaction is not dihydrodipicolinate (DHDP) but in fact (2S,4S)-4-hydroxy-2,3,4,5-tetrahydrodipicolinic acid (HTPA), the product released by the DapA-catalyzed reaction.</text>
</comment>
<protein>
    <recommendedName>
        <fullName evidence="9 12">4-hydroxy-tetrahydrodipicolinate reductase</fullName>
        <shortName evidence="12">HTPA reductase</shortName>
        <ecNumber evidence="9 12">1.17.1.8</ecNumber>
    </recommendedName>
</protein>
<dbReference type="Proteomes" id="UP000810292">
    <property type="component" value="Unassembled WGS sequence"/>
</dbReference>
<evidence type="ECO:0000256" key="2">
    <source>
        <dbReference type="ARBA" id="ARBA00022605"/>
    </source>
</evidence>
<evidence type="ECO:0000313" key="15">
    <source>
        <dbReference type="EMBL" id="MBO8469421.1"/>
    </source>
</evidence>
<keyword evidence="6 12" id="KW-0520">NAD</keyword>
<dbReference type="GO" id="GO:0009089">
    <property type="term" value="P:lysine biosynthetic process via diaminopimelate"/>
    <property type="evidence" value="ECO:0007669"/>
    <property type="project" value="UniProtKB-UniRule"/>
</dbReference>
<dbReference type="EC" id="1.17.1.8" evidence="9 12"/>
<dbReference type="AlphaFoldDB" id="A0A9D9IDA0"/>
<comment type="subunit">
    <text evidence="12">Homotetramer.</text>
</comment>
<keyword evidence="5 12" id="KW-0560">Oxidoreductase</keyword>
<proteinExistence type="inferred from homology"/>
<dbReference type="SUPFAM" id="SSF51735">
    <property type="entry name" value="NAD(P)-binding Rossmann-fold domains"/>
    <property type="match status" value="1"/>
</dbReference>
<evidence type="ECO:0000256" key="10">
    <source>
        <dbReference type="ARBA" id="ARBA00049080"/>
    </source>
</evidence>
<sequence length="255" mass="27346">MRIAIVGYGKMGHMIEAAIKESGRHEICAIIDPLSDDKNITGREINNETINGADVAIDFTAPDSAYSNIERYASLSLPAVIGTTGWLEKLPDAEKLVTASGMKLIYSGNFSIGVAVFLEIVRKAGAIINNIPTYDVAVREVHHRAKKDAPSGTAMMTASCLLDEIDRKERIVQYSGGKIDENAIGITSERVGYVPGIHTVTIDGSADTIEITHTARSREGFASGAVKAAEWLVKQNSGIYTMDDFVSSLIGGENA</sequence>
<dbReference type="CDD" id="cd02274">
    <property type="entry name" value="DHDPR_N"/>
    <property type="match status" value="1"/>
</dbReference>
<dbReference type="PIRSF" id="PIRSF000161">
    <property type="entry name" value="DHPR"/>
    <property type="match status" value="1"/>
</dbReference>
<comment type="function">
    <text evidence="12">Catalyzes the conversion of 4-hydroxy-tetrahydrodipicolinate (HTPA) to tetrahydrodipicolinate.</text>
</comment>
<comment type="catalytic activity">
    <reaction evidence="10 12">
        <text>(S)-2,3,4,5-tetrahydrodipicolinate + NADP(+) + H2O = (2S,4S)-4-hydroxy-2,3,4,5-tetrahydrodipicolinate + NADPH + H(+)</text>
        <dbReference type="Rhea" id="RHEA:35331"/>
        <dbReference type="ChEBI" id="CHEBI:15377"/>
        <dbReference type="ChEBI" id="CHEBI:15378"/>
        <dbReference type="ChEBI" id="CHEBI:16845"/>
        <dbReference type="ChEBI" id="CHEBI:57783"/>
        <dbReference type="ChEBI" id="CHEBI:58349"/>
        <dbReference type="ChEBI" id="CHEBI:67139"/>
        <dbReference type="EC" id="1.17.1.8"/>
    </reaction>
</comment>
<evidence type="ECO:0000256" key="12">
    <source>
        <dbReference type="HAMAP-Rule" id="MF_00102"/>
    </source>
</evidence>
<comment type="caution">
    <text evidence="12">Lacks conserved residue(s) required for the propagation of feature annotation.</text>
</comment>
<dbReference type="EMBL" id="JADIMF010000101">
    <property type="protein sequence ID" value="MBO8469421.1"/>
    <property type="molecule type" value="Genomic_DNA"/>
</dbReference>
<gene>
    <name evidence="12 15" type="primary">dapB</name>
    <name evidence="15" type="ORF">IAA72_06525</name>
</gene>
<keyword evidence="12" id="KW-0963">Cytoplasm</keyword>
<evidence type="ECO:0000259" key="14">
    <source>
        <dbReference type="Pfam" id="PF05173"/>
    </source>
</evidence>
<evidence type="ECO:0000313" key="16">
    <source>
        <dbReference type="Proteomes" id="UP000810292"/>
    </source>
</evidence>
<feature type="binding site" evidence="12">
    <location>
        <position position="143"/>
    </location>
    <ligand>
        <name>(S)-2,3,4,5-tetrahydrodipicolinate</name>
        <dbReference type="ChEBI" id="CHEBI:16845"/>
    </ligand>
</feature>
<name>A0A9D9IDA0_9SPIO</name>
<dbReference type="GO" id="GO:0019877">
    <property type="term" value="P:diaminopimelate biosynthetic process"/>
    <property type="evidence" value="ECO:0007669"/>
    <property type="project" value="UniProtKB-UniRule"/>
</dbReference>
<evidence type="ECO:0000259" key="13">
    <source>
        <dbReference type="Pfam" id="PF01113"/>
    </source>
</evidence>
<keyword evidence="2 12" id="KW-0028">Amino-acid biosynthesis</keyword>
<evidence type="ECO:0000256" key="5">
    <source>
        <dbReference type="ARBA" id="ARBA00023002"/>
    </source>
</evidence>
<feature type="binding site" evidence="12">
    <location>
        <begin position="82"/>
        <end position="84"/>
    </location>
    <ligand>
        <name>NAD(+)</name>
        <dbReference type="ChEBI" id="CHEBI:57540"/>
    </ligand>
</feature>
<feature type="active site" description="Proton donor" evidence="12">
    <location>
        <position position="146"/>
    </location>
</feature>
<dbReference type="SUPFAM" id="SSF55347">
    <property type="entry name" value="Glyceraldehyde-3-phosphate dehydrogenase-like, C-terminal domain"/>
    <property type="match status" value="1"/>
</dbReference>
<dbReference type="GO" id="GO:0005829">
    <property type="term" value="C:cytosol"/>
    <property type="evidence" value="ECO:0007669"/>
    <property type="project" value="TreeGrafter"/>
</dbReference>
<evidence type="ECO:0000256" key="11">
    <source>
        <dbReference type="ARBA" id="ARBA00049396"/>
    </source>
</evidence>
<dbReference type="Gene3D" id="3.30.360.10">
    <property type="entry name" value="Dihydrodipicolinate Reductase, domain 2"/>
    <property type="match status" value="1"/>
</dbReference>
<evidence type="ECO:0000256" key="7">
    <source>
        <dbReference type="ARBA" id="ARBA00023154"/>
    </source>
</evidence>
<evidence type="ECO:0000256" key="4">
    <source>
        <dbReference type="ARBA" id="ARBA00022915"/>
    </source>
</evidence>
<dbReference type="InterPro" id="IPR023940">
    <property type="entry name" value="DHDPR_bac"/>
</dbReference>
<dbReference type="InterPro" id="IPR022663">
    <property type="entry name" value="DapB_C"/>
</dbReference>
<comment type="caution">
    <text evidence="15">The sequence shown here is derived from an EMBL/GenBank/DDBJ whole genome shotgun (WGS) entry which is preliminary data.</text>
</comment>
<evidence type="ECO:0000256" key="9">
    <source>
        <dbReference type="ARBA" id="ARBA00038983"/>
    </source>
</evidence>
<dbReference type="PANTHER" id="PTHR20836:SF0">
    <property type="entry name" value="4-HYDROXY-TETRAHYDRODIPICOLINATE REDUCTASE 1, CHLOROPLASTIC-RELATED"/>
    <property type="match status" value="1"/>
</dbReference>
<dbReference type="GO" id="GO:0050661">
    <property type="term" value="F:NADP binding"/>
    <property type="evidence" value="ECO:0007669"/>
    <property type="project" value="UniProtKB-UniRule"/>
</dbReference>
<comment type="catalytic activity">
    <reaction evidence="11 12">
        <text>(S)-2,3,4,5-tetrahydrodipicolinate + NAD(+) + H2O = (2S,4S)-4-hydroxy-2,3,4,5-tetrahydrodipicolinate + NADH + H(+)</text>
        <dbReference type="Rhea" id="RHEA:35323"/>
        <dbReference type="ChEBI" id="CHEBI:15377"/>
        <dbReference type="ChEBI" id="CHEBI:15378"/>
        <dbReference type="ChEBI" id="CHEBI:16845"/>
        <dbReference type="ChEBI" id="CHEBI:57540"/>
        <dbReference type="ChEBI" id="CHEBI:57945"/>
        <dbReference type="ChEBI" id="CHEBI:67139"/>
        <dbReference type="EC" id="1.17.1.8"/>
    </reaction>
</comment>
<dbReference type="GO" id="GO:0051287">
    <property type="term" value="F:NAD binding"/>
    <property type="evidence" value="ECO:0007669"/>
    <property type="project" value="UniProtKB-UniRule"/>
</dbReference>
<feature type="binding site" evidence="12">
    <location>
        <begin position="152"/>
        <end position="153"/>
    </location>
    <ligand>
        <name>(S)-2,3,4,5-tetrahydrodipicolinate</name>
        <dbReference type="ChEBI" id="CHEBI:16845"/>
    </ligand>
</feature>
<dbReference type="PANTHER" id="PTHR20836">
    <property type="entry name" value="DIHYDRODIPICOLINATE REDUCTASE"/>
    <property type="match status" value="1"/>
</dbReference>
<evidence type="ECO:0000256" key="3">
    <source>
        <dbReference type="ARBA" id="ARBA00022857"/>
    </source>
</evidence>
<dbReference type="Pfam" id="PF05173">
    <property type="entry name" value="DapB_C"/>
    <property type="match status" value="1"/>
</dbReference>
<dbReference type="InterPro" id="IPR000846">
    <property type="entry name" value="DapB_N"/>
</dbReference>
<feature type="domain" description="Dihydrodipicolinate reductase C-terminal" evidence="14">
    <location>
        <begin position="113"/>
        <end position="245"/>
    </location>
</feature>
<evidence type="ECO:0000256" key="1">
    <source>
        <dbReference type="ARBA" id="ARBA00006642"/>
    </source>
</evidence>
<organism evidence="15 16">
    <name type="scientific">Candidatus Ornithospirochaeta stercoravium</name>
    <dbReference type="NCBI Taxonomy" id="2840897"/>
    <lineage>
        <taxon>Bacteria</taxon>
        <taxon>Pseudomonadati</taxon>
        <taxon>Spirochaetota</taxon>
        <taxon>Spirochaetia</taxon>
        <taxon>Spirochaetales</taxon>
        <taxon>Spirochaetaceae</taxon>
        <taxon>Spirochaetaceae incertae sedis</taxon>
        <taxon>Candidatus Ornithospirochaeta</taxon>
    </lineage>
</organism>
<dbReference type="GO" id="GO:0008839">
    <property type="term" value="F:4-hydroxy-tetrahydrodipicolinate reductase"/>
    <property type="evidence" value="ECO:0007669"/>
    <property type="project" value="UniProtKB-UniRule"/>
</dbReference>
<dbReference type="Pfam" id="PF01113">
    <property type="entry name" value="DapB_N"/>
    <property type="match status" value="1"/>
</dbReference>
<feature type="domain" description="Dihydrodipicolinate reductase N-terminal" evidence="13">
    <location>
        <begin position="1"/>
        <end position="110"/>
    </location>
</feature>
<feature type="binding site" evidence="12">
    <location>
        <position position="32"/>
    </location>
    <ligand>
        <name>NAD(+)</name>
        <dbReference type="ChEBI" id="CHEBI:57540"/>
    </ligand>
</feature>
<dbReference type="InterPro" id="IPR036291">
    <property type="entry name" value="NAD(P)-bd_dom_sf"/>
</dbReference>
<dbReference type="GO" id="GO:0016726">
    <property type="term" value="F:oxidoreductase activity, acting on CH or CH2 groups, NAD or NADP as acceptor"/>
    <property type="evidence" value="ECO:0007669"/>
    <property type="project" value="UniProtKB-UniRule"/>
</dbReference>